<reference evidence="3 4" key="1">
    <citation type="submission" date="2018-11" db="EMBL/GenBank/DDBJ databases">
        <authorList>
            <consortium name="Pathogen Informatics"/>
        </authorList>
    </citation>
    <scope>NUCLEOTIDE SEQUENCE [LARGE SCALE GENOMIC DNA]</scope>
</reference>
<dbReference type="PANTHER" id="PTHR37984:SF5">
    <property type="entry name" value="PROTEIN NYNRIN-LIKE"/>
    <property type="match status" value="1"/>
</dbReference>
<dbReference type="AlphaFoldDB" id="A0A183G6S2"/>
<sequence>MLRATLTAGFDVDSDVEEITLGKPMPIYDASGNKMTFKGAVRLTLQVDDEAERRVALFVKEGGDGTLVLGTNALHILGFTLTSGPRSLHPSLDQIKGDGSAPSGRKSDSREVAETVTARSAKVAKRVYIRPGETKTVPVLISKDCEGVLWSDNDSIPDLVCDDSAAIVNVQVTNSFAGAKLFRAGEKVGSFEPAQVVEQEPVNSVSMLERTEASVQDREGKLWELLKSRKKSEALNEHLMCLVKRYADVFAVSEQELSQTALVEHTIETGDASPIRQKARPIPLATRVELRRILSDLQSRKVIEPSSSSWASPIVLVQKKDGTLRLCVDYRKVNAVTKIDSYPLPTIDTMLQSLRGKKWFSTLDLASGYWQISLSQEAKEKSAFTTTEGLYQFRVLPFGLASSPAVFQRLMHVVLGPLLGEEIFCYLDDILVATSSVERHMELMEKAFNALRETGLKLNPMKCILLEDKVEFLRHVIDFHACIGSKQSGCHSAVSPASVTSRTSHFPRDVLVLSQVCLAILESLRSIA</sequence>
<gene>
    <name evidence="3" type="ORF">HPBE_LOCUS17417</name>
</gene>
<name>A0A183G6S2_HELPZ</name>
<feature type="domain" description="Reverse transcriptase" evidence="2">
    <location>
        <begin position="298"/>
        <end position="477"/>
    </location>
</feature>
<dbReference type="OrthoDB" id="5865526at2759"/>
<evidence type="ECO:0000313" key="3">
    <source>
        <dbReference type="EMBL" id="VDP08815.1"/>
    </source>
</evidence>
<feature type="region of interest" description="Disordered" evidence="1">
    <location>
        <begin position="90"/>
        <end position="114"/>
    </location>
</feature>
<protein>
    <submittedName>
        <fullName evidence="5">Reverse transcriptase domain-containing protein</fullName>
    </submittedName>
</protein>
<proteinExistence type="predicted"/>
<keyword evidence="4" id="KW-1185">Reference proteome</keyword>
<accession>A0A183G6S2</accession>
<organism evidence="4 5">
    <name type="scientific">Heligmosomoides polygyrus</name>
    <name type="common">Parasitic roundworm</name>
    <dbReference type="NCBI Taxonomy" id="6339"/>
    <lineage>
        <taxon>Eukaryota</taxon>
        <taxon>Metazoa</taxon>
        <taxon>Ecdysozoa</taxon>
        <taxon>Nematoda</taxon>
        <taxon>Chromadorea</taxon>
        <taxon>Rhabditida</taxon>
        <taxon>Rhabditina</taxon>
        <taxon>Rhabditomorpha</taxon>
        <taxon>Strongyloidea</taxon>
        <taxon>Heligmosomidae</taxon>
        <taxon>Heligmosomoides</taxon>
    </lineage>
</organism>
<accession>A0A3P8BQU5</accession>
<reference evidence="5" key="2">
    <citation type="submission" date="2019-09" db="UniProtKB">
        <authorList>
            <consortium name="WormBaseParasite"/>
        </authorList>
    </citation>
    <scope>IDENTIFICATION</scope>
</reference>
<dbReference type="Gene3D" id="3.30.70.270">
    <property type="match status" value="1"/>
</dbReference>
<dbReference type="Proteomes" id="UP000050761">
    <property type="component" value="Unassembled WGS sequence"/>
</dbReference>
<dbReference type="Pfam" id="PF00078">
    <property type="entry name" value="RVT_1"/>
    <property type="match status" value="1"/>
</dbReference>
<evidence type="ECO:0000259" key="2">
    <source>
        <dbReference type="PROSITE" id="PS50878"/>
    </source>
</evidence>
<evidence type="ECO:0000313" key="5">
    <source>
        <dbReference type="WBParaSite" id="HPBE_0001741801-mRNA-1"/>
    </source>
</evidence>
<dbReference type="Gene3D" id="3.10.10.10">
    <property type="entry name" value="HIV Type 1 Reverse Transcriptase, subunit A, domain 1"/>
    <property type="match status" value="1"/>
</dbReference>
<dbReference type="InterPro" id="IPR043502">
    <property type="entry name" value="DNA/RNA_pol_sf"/>
</dbReference>
<dbReference type="WBParaSite" id="HPBE_0001741801-mRNA-1">
    <property type="protein sequence ID" value="HPBE_0001741801-mRNA-1"/>
    <property type="gene ID" value="HPBE_0001741801"/>
</dbReference>
<dbReference type="InterPro" id="IPR050951">
    <property type="entry name" value="Retrovirus_Pol_polyprotein"/>
</dbReference>
<dbReference type="InterPro" id="IPR043128">
    <property type="entry name" value="Rev_trsase/Diguanyl_cyclase"/>
</dbReference>
<dbReference type="InterPro" id="IPR000477">
    <property type="entry name" value="RT_dom"/>
</dbReference>
<dbReference type="PANTHER" id="PTHR37984">
    <property type="entry name" value="PROTEIN CBG26694"/>
    <property type="match status" value="1"/>
</dbReference>
<dbReference type="CDD" id="cd01647">
    <property type="entry name" value="RT_LTR"/>
    <property type="match status" value="1"/>
</dbReference>
<evidence type="ECO:0000313" key="4">
    <source>
        <dbReference type="Proteomes" id="UP000050761"/>
    </source>
</evidence>
<evidence type="ECO:0000256" key="1">
    <source>
        <dbReference type="SAM" id="MobiDB-lite"/>
    </source>
</evidence>
<dbReference type="SUPFAM" id="SSF56672">
    <property type="entry name" value="DNA/RNA polymerases"/>
    <property type="match status" value="1"/>
</dbReference>
<dbReference type="EMBL" id="UZAH01030001">
    <property type="protein sequence ID" value="VDP08815.1"/>
    <property type="molecule type" value="Genomic_DNA"/>
</dbReference>
<dbReference type="PROSITE" id="PS50878">
    <property type="entry name" value="RT_POL"/>
    <property type="match status" value="1"/>
</dbReference>